<dbReference type="GO" id="GO:0005507">
    <property type="term" value="F:copper ion binding"/>
    <property type="evidence" value="ECO:0007669"/>
    <property type="project" value="InterPro"/>
</dbReference>
<dbReference type="Gene3D" id="2.60.40.420">
    <property type="entry name" value="Cupredoxins - blue copper proteins"/>
    <property type="match status" value="3"/>
</dbReference>
<dbReference type="InterPro" id="IPR002355">
    <property type="entry name" value="Cu_oxidase_Cu_BS"/>
</dbReference>
<reference evidence="5 6" key="1">
    <citation type="submission" date="2020-07" db="EMBL/GenBank/DDBJ databases">
        <title>Endozoicomonas sp. nov., isolated from sediment.</title>
        <authorList>
            <person name="Gu T."/>
        </authorList>
    </citation>
    <scope>NUCLEOTIDE SEQUENCE [LARGE SCALE GENOMIC DNA]</scope>
    <source>
        <strain evidence="5 6">SM1973</strain>
    </source>
</reference>
<keyword evidence="6" id="KW-1185">Reference proteome</keyword>
<name>A0A853I4U6_9GAMM</name>
<dbReference type="SUPFAM" id="SSF49503">
    <property type="entry name" value="Cupredoxins"/>
    <property type="match status" value="3"/>
</dbReference>
<feature type="domain" description="Plastocyanin-like" evidence="3">
    <location>
        <begin position="346"/>
        <end position="455"/>
    </location>
</feature>
<evidence type="ECO:0000259" key="4">
    <source>
        <dbReference type="Pfam" id="PF07732"/>
    </source>
</evidence>
<keyword evidence="1" id="KW-0479">Metal-binding</keyword>
<organism evidence="5 6">
    <name type="scientific">Spartinivicinus marinus</name>
    <dbReference type="NCBI Taxonomy" id="2994442"/>
    <lineage>
        <taxon>Bacteria</taxon>
        <taxon>Pseudomonadati</taxon>
        <taxon>Pseudomonadota</taxon>
        <taxon>Gammaproteobacteria</taxon>
        <taxon>Oceanospirillales</taxon>
        <taxon>Zooshikellaceae</taxon>
        <taxon>Spartinivicinus</taxon>
    </lineage>
</organism>
<dbReference type="InterPro" id="IPR006311">
    <property type="entry name" value="TAT_signal"/>
</dbReference>
<dbReference type="PANTHER" id="PTHR11709:SF2">
    <property type="entry name" value="MULTICOPPER OXIDASE LPR1"/>
    <property type="match status" value="1"/>
</dbReference>
<keyword evidence="2" id="KW-0560">Oxidoreductase</keyword>
<accession>A0A853I4U6</accession>
<dbReference type="PROSITE" id="PS51318">
    <property type="entry name" value="TAT"/>
    <property type="match status" value="1"/>
</dbReference>
<proteinExistence type="predicted"/>
<sequence>MAISRRQFLLSSAGILAASQLPRLVLAAKESDFDYVLTAEPGSAELIPGINTSILGFNGGYPAPVLRAKQGQRIRIKFINKLKEPTTIHWHGIRIDIAMDGVPFLSQPPIMPGETFIYDFVCPDAGTFWYHPHMNSTQQLGRGLVGTLIVEEAEPVTFDADIPLCLKNWHIDEKGEFTQLSIPRYAARMGTPGRYETVNGQHKPTIEIPTGGLIRLRFLNVDNTLIYKIALKDFPAKIIAVDGNALSKPVPLTAHEIGAGMRLDIAFIAPEKTDEIIEVQNGKGRLFFGLLKLKTVEAKLPKRNQIPSLPVNPIPSPDLKSAEVINFLFEWSGAMTPTDKNGKAKHEFWTINRRAWEGMNQNNLPAPLAELKLGKTYIFDMKNVTPHKHPIHMHGHTFTVIWSNKKKIKPYHTDTVLMEKNERVKIAFVADNPGRWMFHCHVIEHMKTGLMGYVSVV</sequence>
<dbReference type="EMBL" id="JACCKB010000001">
    <property type="protein sequence ID" value="NYZ64617.1"/>
    <property type="molecule type" value="Genomic_DNA"/>
</dbReference>
<dbReference type="PROSITE" id="PS00080">
    <property type="entry name" value="MULTICOPPER_OXIDASE2"/>
    <property type="match status" value="1"/>
</dbReference>
<evidence type="ECO:0000256" key="1">
    <source>
        <dbReference type="ARBA" id="ARBA00022723"/>
    </source>
</evidence>
<dbReference type="RefSeq" id="WP_180566637.1">
    <property type="nucleotide sequence ID" value="NZ_JACCKB010000001.1"/>
</dbReference>
<protein>
    <submittedName>
        <fullName evidence="5">Multicopper oxidase family protein</fullName>
    </submittedName>
</protein>
<gene>
    <name evidence="5" type="ORF">H0A36_01270</name>
</gene>
<dbReference type="InterPro" id="IPR011707">
    <property type="entry name" value="Cu-oxidase-like_N"/>
</dbReference>
<evidence type="ECO:0000313" key="5">
    <source>
        <dbReference type="EMBL" id="NYZ64617.1"/>
    </source>
</evidence>
<dbReference type="CDD" id="cd13906">
    <property type="entry name" value="CuRO_3_CumA_like"/>
    <property type="match status" value="1"/>
</dbReference>
<dbReference type="GO" id="GO:0016491">
    <property type="term" value="F:oxidoreductase activity"/>
    <property type="evidence" value="ECO:0007669"/>
    <property type="project" value="UniProtKB-KW"/>
</dbReference>
<evidence type="ECO:0000256" key="2">
    <source>
        <dbReference type="ARBA" id="ARBA00023002"/>
    </source>
</evidence>
<dbReference type="AlphaFoldDB" id="A0A853I4U6"/>
<dbReference type="InterPro" id="IPR008972">
    <property type="entry name" value="Cupredoxin"/>
</dbReference>
<dbReference type="CDD" id="cd13861">
    <property type="entry name" value="CuRO_1_CumA_like"/>
    <property type="match status" value="1"/>
</dbReference>
<evidence type="ECO:0000259" key="3">
    <source>
        <dbReference type="Pfam" id="PF07731"/>
    </source>
</evidence>
<feature type="domain" description="Plastocyanin-like" evidence="4">
    <location>
        <begin position="48"/>
        <end position="153"/>
    </location>
</feature>
<dbReference type="InterPro" id="IPR011706">
    <property type="entry name" value="Cu-oxidase_C"/>
</dbReference>
<dbReference type="Proteomes" id="UP000569732">
    <property type="component" value="Unassembled WGS sequence"/>
</dbReference>
<dbReference type="GO" id="GO:0030288">
    <property type="term" value="C:outer membrane-bounded periplasmic space"/>
    <property type="evidence" value="ECO:0007669"/>
    <property type="project" value="TreeGrafter"/>
</dbReference>
<evidence type="ECO:0000313" key="6">
    <source>
        <dbReference type="Proteomes" id="UP000569732"/>
    </source>
</evidence>
<dbReference type="Pfam" id="PF07732">
    <property type="entry name" value="Cu-oxidase_3"/>
    <property type="match status" value="1"/>
</dbReference>
<dbReference type="PANTHER" id="PTHR11709">
    <property type="entry name" value="MULTI-COPPER OXIDASE"/>
    <property type="match status" value="1"/>
</dbReference>
<dbReference type="Pfam" id="PF07731">
    <property type="entry name" value="Cu-oxidase_2"/>
    <property type="match status" value="1"/>
</dbReference>
<dbReference type="InterPro" id="IPR045087">
    <property type="entry name" value="Cu-oxidase_fam"/>
</dbReference>
<comment type="caution">
    <text evidence="5">The sequence shown here is derived from an EMBL/GenBank/DDBJ whole genome shotgun (WGS) entry which is preliminary data.</text>
</comment>